<dbReference type="PROSITE" id="PS51257">
    <property type="entry name" value="PROKAR_LIPOPROTEIN"/>
    <property type="match status" value="1"/>
</dbReference>
<accession>A0A0P0FNY9</accession>
<dbReference type="PATRIC" id="fig|246787.4.peg.2126"/>
<evidence type="ECO:0008006" key="3">
    <source>
        <dbReference type="Google" id="ProtNLM"/>
    </source>
</evidence>
<evidence type="ECO:0000313" key="2">
    <source>
        <dbReference type="Proteomes" id="UP000061809"/>
    </source>
</evidence>
<dbReference type="Gene3D" id="1.50.10.10">
    <property type="match status" value="1"/>
</dbReference>
<dbReference type="KEGG" id="bcel:BcellWH2_02065"/>
<dbReference type="GO" id="GO:0005975">
    <property type="term" value="P:carbohydrate metabolic process"/>
    <property type="evidence" value="ECO:0007669"/>
    <property type="project" value="InterPro"/>
</dbReference>
<proteinExistence type="predicted"/>
<dbReference type="Proteomes" id="UP000061809">
    <property type="component" value="Chromosome"/>
</dbReference>
<sequence>MKKVFHSLLAAFVLTACGSEKQAPIDREALVARNNPQVSSFDSLASLSVGNGEFAFTVDATGLQTFPAMYSKGVPLGTQSQWGWHSFANPKGYKHEETLKSFDFGRGHEELYACQFKEPGRQKESSDWFRVNPHRLHLGIIGLELGEGVKASDITEIQQTLNMWKGEITSHFMLNGNAFDVQTVCHPNQDMISACVTSRAHVGVNLRFPYPTGGHADDACNWNANDKHSTTIVRQDAQSALLKRVLDETTYYVTLRWEGKANLAEKSKNYFVLTPEEDMLAFSCLFTPNFQGTVFESEPAVYADDKALPAFTETAAASATYWTDFWKNGAAVDFSHCTDPRAKELERRVLLSQYLLAIQSAGSVPPQETGLTYNSWFGKFHLEMIWWHQAWQPLWGHANLLDRTLGWYETVEPVAREIARRQGFPGVRWMKMTDPSGTEAPSNVGSFLIWQQPHFIYLAELVYRANPSDEVIKKYNRLVQETAEFMYAFATYDEFHGRFILKGAIPAQETLRAATTINPPFELSYWHFAMQTAQKWRERAGEKRNLEWDEMIDKLSPLAYNEDHLYLASEDAVDTYKDIRFTSDHMAVLGSVGILPMNKLIRDDYMKNTLHWVWDNWNWGKTWGWDYPMTAMNATRLGEPEKAVGALLMDKRTNTYLQNGHNYQDGRLRCYLPGNGGLLTAVALMCAGWDGCQVKNPGFPQDGTWDVRWEGLKPMP</sequence>
<dbReference type="SUPFAM" id="SSF48208">
    <property type="entry name" value="Six-hairpin glycosidases"/>
    <property type="match status" value="1"/>
</dbReference>
<gene>
    <name evidence="1" type="ORF">BcellWH2_02065</name>
</gene>
<protein>
    <recommendedName>
        <fullName evidence="3">Glycosyl hydrolase family 95 N-terminal domain-containing protein</fullName>
    </recommendedName>
</protein>
<dbReference type="AlphaFoldDB" id="A0A0P0FNY9"/>
<dbReference type="InterPro" id="IPR012341">
    <property type="entry name" value="6hp_glycosidase-like_sf"/>
</dbReference>
<reference evidence="1 2" key="1">
    <citation type="journal article" date="2015" name="Science">
        <title>Genetic determinants of in vivo fitness and diet responsiveness in multiple human gut Bacteroides.</title>
        <authorList>
            <person name="Wu M."/>
            <person name="McNulty N.P."/>
            <person name="Rodionov D.A."/>
            <person name="Khoroshkin M.S."/>
            <person name="Griffin N.W."/>
            <person name="Cheng J."/>
            <person name="Latreille P."/>
            <person name="Kerstetter R.A."/>
            <person name="Terrapon N."/>
            <person name="Henrissat B."/>
            <person name="Osterman A.L."/>
            <person name="Gordon J.I."/>
        </authorList>
    </citation>
    <scope>NUCLEOTIDE SEQUENCE [LARGE SCALE GENOMIC DNA]</scope>
    <source>
        <strain evidence="1 2">WH2</strain>
    </source>
</reference>
<name>A0A0P0FNY9_9BACE</name>
<dbReference type="EMBL" id="CP012801">
    <property type="protein sequence ID" value="ALJ59308.1"/>
    <property type="molecule type" value="Genomic_DNA"/>
</dbReference>
<organism evidence="1 2">
    <name type="scientific">Bacteroides cellulosilyticus</name>
    <dbReference type="NCBI Taxonomy" id="246787"/>
    <lineage>
        <taxon>Bacteria</taxon>
        <taxon>Pseudomonadati</taxon>
        <taxon>Bacteroidota</taxon>
        <taxon>Bacteroidia</taxon>
        <taxon>Bacteroidales</taxon>
        <taxon>Bacteroidaceae</taxon>
        <taxon>Bacteroides</taxon>
    </lineage>
</organism>
<dbReference type="RefSeq" id="WP_025725767.1">
    <property type="nucleotide sequence ID" value="NZ_CP012801.1"/>
</dbReference>
<evidence type="ECO:0000313" key="1">
    <source>
        <dbReference type="EMBL" id="ALJ59308.1"/>
    </source>
</evidence>
<dbReference type="InterPro" id="IPR008928">
    <property type="entry name" value="6-hairpin_glycosidase_sf"/>
</dbReference>